<comment type="caution">
    <text evidence="5">The sequence shown here is derived from an EMBL/GenBank/DDBJ whole genome shotgun (WGS) entry which is preliminary data.</text>
</comment>
<sequence length="417" mass="48118">MVELVLTLNDRSGKYAQHAGVVLASIFSNTQQTVNVHILYDETLTEENKLKLTQLTEGFNHNIYFYFVSVPEDMIQASAQVHKIDHWTVASMYRLLLPNIIPAEKVIYLDCDIWVNLDINELWSTDLGGHYLGAILDQGQNLDEYFVSMGLNGAVYFNSGVILFHLDNIRNKPGWYEEMLNFLRNYPMTTMPDQDVLNSLYASNYLQLDQRFNTFAHQGLDPENKIVHFAGEDNKWWDEQSPAAPLYNSFLAMTPWAGAFTPAPAPTVEPQEDAVASQPPVNTPEPPAPEIQHLETQHVEAPHTEARHPENPAPESTDPLPVVPVTFQPQIPVAPVKRKRRRSLRVRLRPRLRKKRETRVRYRSLRKVRRRVHRQPLSRRKTLQYAVRKVPVVRKKTVYVIRKAPLKKSTRYLKRSS</sequence>
<feature type="compositionally biased region" description="Basic and acidic residues" evidence="4">
    <location>
        <begin position="292"/>
        <end position="310"/>
    </location>
</feature>
<keyword evidence="3" id="KW-0479">Metal-binding</keyword>
<keyword evidence="6" id="KW-1185">Reference proteome</keyword>
<evidence type="ECO:0000256" key="2">
    <source>
        <dbReference type="ARBA" id="ARBA00022679"/>
    </source>
</evidence>
<dbReference type="Pfam" id="PF01501">
    <property type="entry name" value="Glyco_transf_8"/>
    <property type="match status" value="1"/>
</dbReference>
<dbReference type="CDD" id="cd04194">
    <property type="entry name" value="GT8_A4GalT_like"/>
    <property type="match status" value="1"/>
</dbReference>
<dbReference type="Proteomes" id="UP001580407">
    <property type="component" value="Unassembled WGS sequence"/>
</dbReference>
<reference evidence="5 6" key="1">
    <citation type="submission" date="2024-09" db="EMBL/GenBank/DDBJ databases">
        <authorList>
            <person name="Ruan L."/>
        </authorList>
    </citation>
    <scope>NUCLEOTIDE SEQUENCE [LARGE SCALE GENOMIC DNA]</scope>
    <source>
        <strain evidence="5 6">D33</strain>
    </source>
</reference>
<gene>
    <name evidence="5" type="ORF">ACE3NQ_17030</name>
</gene>
<dbReference type="InterPro" id="IPR050748">
    <property type="entry name" value="Glycosyltrans_8_dom-fam"/>
</dbReference>
<proteinExistence type="predicted"/>
<dbReference type="RefSeq" id="WP_375526463.1">
    <property type="nucleotide sequence ID" value="NZ_JBHILM010000019.1"/>
</dbReference>
<dbReference type="EMBL" id="JBHILM010000019">
    <property type="protein sequence ID" value="MFB5682622.1"/>
    <property type="molecule type" value="Genomic_DNA"/>
</dbReference>
<dbReference type="SUPFAM" id="SSF53448">
    <property type="entry name" value="Nucleotide-diphospho-sugar transferases"/>
    <property type="match status" value="1"/>
</dbReference>
<organism evidence="5 6">
    <name type="scientific">Paenibacillus terreus</name>
    <dbReference type="NCBI Taxonomy" id="1387834"/>
    <lineage>
        <taxon>Bacteria</taxon>
        <taxon>Bacillati</taxon>
        <taxon>Bacillota</taxon>
        <taxon>Bacilli</taxon>
        <taxon>Bacillales</taxon>
        <taxon>Paenibacillaceae</taxon>
        <taxon>Paenibacillus</taxon>
    </lineage>
</organism>
<evidence type="ECO:0000256" key="3">
    <source>
        <dbReference type="ARBA" id="ARBA00022723"/>
    </source>
</evidence>
<evidence type="ECO:0000256" key="1">
    <source>
        <dbReference type="ARBA" id="ARBA00022676"/>
    </source>
</evidence>
<name>A0ABV5BA97_9BACL</name>
<evidence type="ECO:0000256" key="4">
    <source>
        <dbReference type="SAM" id="MobiDB-lite"/>
    </source>
</evidence>
<dbReference type="InterPro" id="IPR029044">
    <property type="entry name" value="Nucleotide-diphossugar_trans"/>
</dbReference>
<dbReference type="InterPro" id="IPR002495">
    <property type="entry name" value="Glyco_trans_8"/>
</dbReference>
<keyword evidence="1" id="KW-0328">Glycosyltransferase</keyword>
<evidence type="ECO:0000313" key="6">
    <source>
        <dbReference type="Proteomes" id="UP001580407"/>
    </source>
</evidence>
<keyword evidence="2" id="KW-0808">Transferase</keyword>
<evidence type="ECO:0000313" key="5">
    <source>
        <dbReference type="EMBL" id="MFB5682622.1"/>
    </source>
</evidence>
<feature type="region of interest" description="Disordered" evidence="4">
    <location>
        <begin position="262"/>
        <end position="319"/>
    </location>
</feature>
<accession>A0ABV5BA97</accession>
<protein>
    <submittedName>
        <fullName evidence="5">Glycosyltransferase</fullName>
    </submittedName>
</protein>
<dbReference type="PANTHER" id="PTHR13778:SF47">
    <property type="entry name" value="LIPOPOLYSACCHARIDE 1,3-GALACTOSYLTRANSFERASE"/>
    <property type="match status" value="1"/>
</dbReference>
<dbReference type="Gene3D" id="3.90.550.10">
    <property type="entry name" value="Spore Coat Polysaccharide Biosynthesis Protein SpsA, Chain A"/>
    <property type="match status" value="1"/>
</dbReference>
<dbReference type="PANTHER" id="PTHR13778">
    <property type="entry name" value="GLYCOSYLTRANSFERASE 8 DOMAIN-CONTAINING PROTEIN"/>
    <property type="match status" value="1"/>
</dbReference>